<organism evidence="1 2">
    <name type="scientific">Escherichia coli (strain UTI89 / UPEC)</name>
    <dbReference type="NCBI Taxonomy" id="364106"/>
    <lineage>
        <taxon>Bacteria</taxon>
        <taxon>Pseudomonadati</taxon>
        <taxon>Pseudomonadota</taxon>
        <taxon>Gammaproteobacteria</taxon>
        <taxon>Enterobacterales</taxon>
        <taxon>Enterobacteriaceae</taxon>
        <taxon>Escherichia</taxon>
    </lineage>
</organism>
<dbReference type="KEGG" id="eci:UTI89_C5139"/>
<accession>Q1R275</accession>
<gene>
    <name evidence="1" type="ordered locus">UTI89_C5139</name>
</gene>
<protein>
    <submittedName>
        <fullName evidence="1">Uncharacterized protein</fullName>
    </submittedName>
</protein>
<evidence type="ECO:0000313" key="2">
    <source>
        <dbReference type="Proteomes" id="UP000001952"/>
    </source>
</evidence>
<proteinExistence type="predicted"/>
<evidence type="ECO:0000313" key="1">
    <source>
        <dbReference type="EMBL" id="ABE10539.1"/>
    </source>
</evidence>
<sequence>MRKISNGWKSFNTRTIESSPANRSTSCIRRVCVFSFSLTLCLVLPATQYPVLLMYQRDSATPDTSSRLPATRFLPPLHIQLTFFHPRLTNSQTSRHATTGTEKSIRLATSHARGSKPPHHGIFIRLPCPNISIQRYSAWVCSRAMKNVQPAIAP</sequence>
<dbReference type="AlphaFoldDB" id="Q1R275"/>
<dbReference type="HOGENOM" id="CLU_143376_0_0_6"/>
<dbReference type="EMBL" id="CP000243">
    <property type="protein sequence ID" value="ABE10539.1"/>
    <property type="molecule type" value="Genomic_DNA"/>
</dbReference>
<dbReference type="Proteomes" id="UP000001952">
    <property type="component" value="Chromosome"/>
</dbReference>
<reference evidence="1 2" key="1">
    <citation type="journal article" date="2006" name="Proc. Natl. Acad. Sci. U.S.A.">
        <title>Identification of genes subject to positive selection in uropathogenic strains of Escherichia coli: a comparative genomics approach.</title>
        <authorList>
            <person name="Chen S.L."/>
            <person name="Hung C.S."/>
            <person name="Xu J."/>
            <person name="Reigstad C.S."/>
            <person name="Magrini V."/>
            <person name="Sabo A."/>
            <person name="Blasiar D."/>
            <person name="Bieri T."/>
            <person name="Meyer R.R."/>
            <person name="Ozersky P."/>
            <person name="Armstrong J.R."/>
            <person name="Fulton R.S."/>
            <person name="Latreille J.P."/>
            <person name="Spieth J."/>
            <person name="Hooton T.M."/>
            <person name="Mardis E.R."/>
            <person name="Hultgren S.J."/>
            <person name="Gordon J.I."/>
        </authorList>
    </citation>
    <scope>NUCLEOTIDE SEQUENCE [LARGE SCALE GENOMIC DNA]</scope>
    <source>
        <strain evidence="2">UTI89 / UPEC</strain>
    </source>
</reference>
<name>Q1R275_ECOUT</name>